<evidence type="ECO:0000256" key="2">
    <source>
        <dbReference type="ARBA" id="ARBA00007806"/>
    </source>
</evidence>
<keyword evidence="11" id="KW-1185">Reference proteome</keyword>
<protein>
    <submittedName>
        <fullName evidence="10">Neutral alpha-glucosidase AB</fullName>
    </submittedName>
</protein>
<dbReference type="Proteomes" id="UP000186594">
    <property type="component" value="Unassembled WGS sequence"/>
</dbReference>
<dbReference type="PANTHER" id="PTHR22762">
    <property type="entry name" value="ALPHA-GLUCOSIDASE"/>
    <property type="match status" value="1"/>
</dbReference>
<dbReference type="GO" id="GO:0090599">
    <property type="term" value="F:alpha-glucosidase activity"/>
    <property type="evidence" value="ECO:0007669"/>
    <property type="project" value="TreeGrafter"/>
</dbReference>
<evidence type="ECO:0000313" key="10">
    <source>
        <dbReference type="EMBL" id="OLL26343.1"/>
    </source>
</evidence>
<dbReference type="GO" id="GO:0005975">
    <property type="term" value="P:carbohydrate metabolic process"/>
    <property type="evidence" value="ECO:0007669"/>
    <property type="project" value="InterPro"/>
</dbReference>
<dbReference type="PANTHER" id="PTHR22762:SF54">
    <property type="entry name" value="BCDNA.GH04962"/>
    <property type="match status" value="1"/>
</dbReference>
<dbReference type="InterPro" id="IPR000322">
    <property type="entry name" value="Glyco_hydro_31_TIM"/>
</dbReference>
<evidence type="ECO:0000256" key="5">
    <source>
        <dbReference type="ARBA" id="ARBA00023180"/>
    </source>
</evidence>
<feature type="domain" description="Glycoside hydrolase family 31 TIM barrel" evidence="8">
    <location>
        <begin position="16"/>
        <end position="343"/>
    </location>
</feature>
<comment type="caution">
    <text evidence="10">The sequence shown here is derived from an EMBL/GenBank/DDBJ whole genome shotgun (WGS) entry which is preliminary data.</text>
</comment>
<dbReference type="Pfam" id="PF21365">
    <property type="entry name" value="Glyco_hydro_31_3rd"/>
    <property type="match status" value="1"/>
</dbReference>
<gene>
    <name evidence="10" type="ORF">NEOLI_000899</name>
</gene>
<evidence type="ECO:0000313" key="11">
    <source>
        <dbReference type="Proteomes" id="UP000186594"/>
    </source>
</evidence>
<name>A0A1U7LUT6_NEOID</name>
<reference evidence="10 11" key="1">
    <citation type="submission" date="2016-04" db="EMBL/GenBank/DDBJ databases">
        <title>Evolutionary innovation and constraint leading to complex multicellularity in the Ascomycota.</title>
        <authorList>
            <person name="Cisse O."/>
            <person name="Nguyen A."/>
            <person name="Hewitt D.A."/>
            <person name="Jedd G."/>
            <person name="Stajich J.E."/>
        </authorList>
    </citation>
    <scope>NUCLEOTIDE SEQUENCE [LARGE SCALE GENOMIC DNA]</scope>
    <source>
        <strain evidence="10 11">DAH-3</strain>
    </source>
</reference>
<feature type="non-terminal residue" evidence="10">
    <location>
        <position position="1"/>
    </location>
</feature>
<comment type="similarity">
    <text evidence="2 7">Belongs to the glycosyl hydrolase 31 family.</text>
</comment>
<dbReference type="PROSITE" id="PS00129">
    <property type="entry name" value="GLYCOSYL_HYDROL_F31_1"/>
    <property type="match status" value="1"/>
</dbReference>
<dbReference type="SUPFAM" id="SSF51011">
    <property type="entry name" value="Glycosyl hydrolase domain"/>
    <property type="match status" value="1"/>
</dbReference>
<dbReference type="GO" id="GO:0006491">
    <property type="term" value="P:N-glycan processing"/>
    <property type="evidence" value="ECO:0007669"/>
    <property type="project" value="TreeGrafter"/>
</dbReference>
<evidence type="ECO:0000259" key="9">
    <source>
        <dbReference type="Pfam" id="PF21365"/>
    </source>
</evidence>
<evidence type="ECO:0000259" key="8">
    <source>
        <dbReference type="Pfam" id="PF01055"/>
    </source>
</evidence>
<dbReference type="Pfam" id="PF01055">
    <property type="entry name" value="Glyco_hydro_31_2nd"/>
    <property type="match status" value="1"/>
</dbReference>
<evidence type="ECO:0000256" key="6">
    <source>
        <dbReference type="ARBA" id="ARBA00023295"/>
    </source>
</evidence>
<evidence type="ECO:0000256" key="7">
    <source>
        <dbReference type="RuleBase" id="RU361185"/>
    </source>
</evidence>
<feature type="domain" description="Glycosyl hydrolase family 31 C-terminal" evidence="9">
    <location>
        <begin position="351"/>
        <end position="402"/>
    </location>
</feature>
<evidence type="ECO:0000256" key="4">
    <source>
        <dbReference type="ARBA" id="ARBA00022801"/>
    </source>
</evidence>
<dbReference type="InterPro" id="IPR048395">
    <property type="entry name" value="Glyco_hydro_31_C"/>
</dbReference>
<dbReference type="Gene3D" id="2.60.40.1180">
    <property type="entry name" value="Golgi alpha-mannosidase II"/>
    <property type="match status" value="1"/>
</dbReference>
<dbReference type="AlphaFoldDB" id="A0A1U7LUT6"/>
<evidence type="ECO:0000256" key="1">
    <source>
        <dbReference type="ARBA" id="ARBA00004881"/>
    </source>
</evidence>
<keyword evidence="3" id="KW-0732">Signal</keyword>
<dbReference type="CDD" id="cd06603">
    <property type="entry name" value="GH31_GANC_GANAB_alpha"/>
    <property type="match status" value="1"/>
</dbReference>
<accession>A0A1U7LUT6</accession>
<dbReference type="OrthoDB" id="3237269at2759"/>
<proteinExistence type="inferred from homology"/>
<dbReference type="SUPFAM" id="SSF51445">
    <property type="entry name" value="(Trans)glycosidases"/>
    <property type="match status" value="1"/>
</dbReference>
<dbReference type="OMA" id="HEHDINT"/>
<dbReference type="Gene3D" id="3.20.20.80">
    <property type="entry name" value="Glycosidases"/>
    <property type="match status" value="2"/>
</dbReference>
<evidence type="ECO:0000256" key="3">
    <source>
        <dbReference type="ARBA" id="ARBA00022729"/>
    </source>
</evidence>
<keyword evidence="6 7" id="KW-0326">Glycosidase</keyword>
<dbReference type="STRING" id="1198029.A0A1U7LUT6"/>
<comment type="pathway">
    <text evidence="1">Glycan metabolism.</text>
</comment>
<keyword evidence="5" id="KW-0325">Glycoprotein</keyword>
<dbReference type="FunFam" id="3.20.20.80:FF:000039">
    <property type="entry name" value="Glucosidase, alpha neutral C"/>
    <property type="match status" value="1"/>
</dbReference>
<sequence>APTIYNQLGELTGYTALPRSFAIAYHQCRWNYNDEDDVKQVNDNFDKFDIPYDVIWLDIEHTDDKKYFTWDTKNFLAPKKMLAELDQAKRKLVTIVDPHIKRDSTYYVYEEFLKADLFVKNRDGLDFSGWCWPGHSLWIDFFNPKAHEAWKSMFTFENYEGSEENLFIWNDMNEPSVFDGPEITMFKDSLHYNGWEHRDLHNLYGMLFHNSTASGVSHRTLKQLRPFVLSRSFYAGSQRVGAIWTGDNTAHWSHLEIATPMLLSNGIAGMAFSGADVGGFFGDPQADLIVRWYQAGAFYPFFRAHAHLDTHRREPWMLGEPYIGLIRNAIRLRYQLLPMWYTAFHDASVCGMPIMRPQFVIFPDDTEGFDIDTQFYVGDSGLLVRPVTAEGATNADVYFADEEVTVIKAFLN</sequence>
<dbReference type="InterPro" id="IPR030458">
    <property type="entry name" value="Glyco_hydro_31_AS"/>
</dbReference>
<organism evidence="10 11">
    <name type="scientific">Neolecta irregularis (strain DAH-3)</name>
    <dbReference type="NCBI Taxonomy" id="1198029"/>
    <lineage>
        <taxon>Eukaryota</taxon>
        <taxon>Fungi</taxon>
        <taxon>Dikarya</taxon>
        <taxon>Ascomycota</taxon>
        <taxon>Taphrinomycotina</taxon>
        <taxon>Neolectales</taxon>
        <taxon>Neolectaceae</taxon>
        <taxon>Neolecta</taxon>
    </lineage>
</organism>
<dbReference type="InterPro" id="IPR013780">
    <property type="entry name" value="Glyco_hydro_b"/>
</dbReference>
<dbReference type="GO" id="GO:0017177">
    <property type="term" value="C:glucosidase II complex"/>
    <property type="evidence" value="ECO:0007669"/>
    <property type="project" value="TreeGrafter"/>
</dbReference>
<dbReference type="EMBL" id="LXFE01000205">
    <property type="protein sequence ID" value="OLL26343.1"/>
    <property type="molecule type" value="Genomic_DNA"/>
</dbReference>
<dbReference type="InterPro" id="IPR017853">
    <property type="entry name" value="GH"/>
</dbReference>
<keyword evidence="4 7" id="KW-0378">Hydrolase</keyword>